<dbReference type="AlphaFoldDB" id="A0A2V3ZW33"/>
<organism evidence="2 3">
    <name type="scientific">Marinifilum breve</name>
    <dbReference type="NCBI Taxonomy" id="2184082"/>
    <lineage>
        <taxon>Bacteria</taxon>
        <taxon>Pseudomonadati</taxon>
        <taxon>Bacteroidota</taxon>
        <taxon>Bacteroidia</taxon>
        <taxon>Marinilabiliales</taxon>
        <taxon>Marinifilaceae</taxon>
    </lineage>
</organism>
<dbReference type="Proteomes" id="UP000248079">
    <property type="component" value="Unassembled WGS sequence"/>
</dbReference>
<proteinExistence type="predicted"/>
<keyword evidence="3" id="KW-1185">Reference proteome</keyword>
<name>A0A2V3ZW33_9BACT</name>
<evidence type="ECO:0000313" key="2">
    <source>
        <dbReference type="EMBL" id="PXY00875.1"/>
    </source>
</evidence>
<evidence type="ECO:0000256" key="1">
    <source>
        <dbReference type="SAM" id="Coils"/>
    </source>
</evidence>
<gene>
    <name evidence="2" type="ORF">DF185_13335</name>
</gene>
<dbReference type="InterPro" id="IPR032559">
    <property type="entry name" value="DUF4933"/>
</dbReference>
<protein>
    <submittedName>
        <fullName evidence="2">Uncharacterized protein</fullName>
    </submittedName>
</protein>
<keyword evidence="1" id="KW-0175">Coiled coil</keyword>
<evidence type="ECO:0000313" key="3">
    <source>
        <dbReference type="Proteomes" id="UP000248079"/>
    </source>
</evidence>
<dbReference type="EMBL" id="QFLI01000005">
    <property type="protein sequence ID" value="PXY00875.1"/>
    <property type="molecule type" value="Genomic_DNA"/>
</dbReference>
<comment type="caution">
    <text evidence="2">The sequence shown here is derived from an EMBL/GenBank/DDBJ whole genome shotgun (WGS) entry which is preliminary data.</text>
</comment>
<reference evidence="2 3" key="1">
    <citation type="submission" date="2018-05" db="EMBL/GenBank/DDBJ databases">
        <title>Marinifilum breve JC075T sp. nov., a marine bacterium isolated from Yongle Blue Hole in the South China Sea.</title>
        <authorList>
            <person name="Fu T."/>
        </authorList>
    </citation>
    <scope>NUCLEOTIDE SEQUENCE [LARGE SCALE GENOMIC DNA]</scope>
    <source>
        <strain evidence="2 3">JC075</strain>
    </source>
</reference>
<dbReference type="Pfam" id="PF16287">
    <property type="entry name" value="DUF4933"/>
    <property type="match status" value="1"/>
</dbReference>
<feature type="coiled-coil region" evidence="1">
    <location>
        <begin position="13"/>
        <end position="40"/>
    </location>
</feature>
<sequence length="502" mass="58441">MKLNENDLAQKILSEEEILAQKEELRLKKEQELADSLAKLPKGFLFESVRKTDAFNPPIVIDIANRMDSIKEFKLSDIAQSIEYIKMQTVPNSSISNKMDYRYYMTDKYIVASNIYGIHLFNKDGSYKNTVVKNELSGVKYDKKKKQIWMYYANYTKIGGNPTVWSRGDKLYYNYQNTNTGQNYIMELNCSQDLVKMKPNFNPEEPKAIIGMGKVLFDMNHGQDKVLKAPTPLGVLITNPEYLYERLENFNPDNNTYIKTLNQHDNSLKILNTVNTDILGIFNSKGDTLSKFKKHERLINYKHKNMRGFDFGLSYEKQGNYFFRTDYNDTIFKVIPPNIIQPKYVFNLGKYKVNKQDATTPSFDLHGKMVPYEWADGTRFIFMSFLKDNNLSPKSMRNKTTQLYFALYSKQDKSLFIVERDPYDYQQNLLVNNIDGGFPVWPKSYMINRNGEIMLALRGKDIKEKVASDEFKNSKATYENKQKLIDLAANCKNDDQVLMLVK</sequence>
<accession>A0A2V3ZW33</accession>